<dbReference type="HOGENOM" id="CLU_060955_0_0_11"/>
<dbReference type="InterPro" id="IPR041191">
    <property type="entry name" value="pPIWI_RE_Y"/>
</dbReference>
<evidence type="ECO:0008006" key="4">
    <source>
        <dbReference type="Google" id="ProtNLM"/>
    </source>
</evidence>
<gene>
    <name evidence="3" type="ORF">SIRAN6946</name>
</gene>
<evidence type="ECO:0000259" key="2">
    <source>
        <dbReference type="Pfam" id="PF18156"/>
    </source>
</evidence>
<feature type="domain" description="REase associating with pPIWI RE" evidence="1">
    <location>
        <begin position="281"/>
        <end position="389"/>
    </location>
</feature>
<dbReference type="InterPro" id="IPR040828">
    <property type="entry name" value="pPIWI_RE_REase"/>
</dbReference>
<accession>A0A060ZVY6</accession>
<feature type="domain" description="pPIWI-RE three-gene island" evidence="2">
    <location>
        <begin position="18"/>
        <end position="166"/>
    </location>
</feature>
<reference evidence="3" key="1">
    <citation type="submission" date="2014-05" db="EMBL/GenBank/DDBJ databases">
        <authorList>
            <person name="Horn Fabian"/>
        </authorList>
    </citation>
    <scope>NUCLEOTIDE SEQUENCE</scope>
</reference>
<dbReference type="EMBL" id="LK022848">
    <property type="protein sequence ID" value="CDR10449.1"/>
    <property type="molecule type" value="Genomic_DNA"/>
</dbReference>
<proteinExistence type="predicted"/>
<dbReference type="Pfam" id="PF18156">
    <property type="entry name" value="pPIWI_RE_Y"/>
    <property type="match status" value="1"/>
</dbReference>
<organism evidence="3">
    <name type="scientific">Streptomyces iranensis</name>
    <dbReference type="NCBI Taxonomy" id="576784"/>
    <lineage>
        <taxon>Bacteria</taxon>
        <taxon>Bacillati</taxon>
        <taxon>Actinomycetota</taxon>
        <taxon>Actinomycetes</taxon>
        <taxon>Kitasatosporales</taxon>
        <taxon>Streptomycetaceae</taxon>
        <taxon>Streptomyces</taxon>
        <taxon>Streptomyces violaceusniger group</taxon>
    </lineage>
</organism>
<evidence type="ECO:0000259" key="1">
    <source>
        <dbReference type="Pfam" id="PF18154"/>
    </source>
</evidence>
<evidence type="ECO:0000313" key="3">
    <source>
        <dbReference type="EMBL" id="CDR10449.1"/>
    </source>
</evidence>
<name>A0A060ZVY6_9ACTN</name>
<dbReference type="AlphaFoldDB" id="A0A060ZVY6"/>
<protein>
    <recommendedName>
        <fullName evidence="4">REase associating with pPIWI RE domain-containing protein</fullName>
    </recommendedName>
</protein>
<dbReference type="Pfam" id="PF18154">
    <property type="entry name" value="pPIWI_RE_REase"/>
    <property type="match status" value="1"/>
</dbReference>
<sequence length="393" mass="44239">MESWMTLSSDVLQYHRRVLVSAAVRAGYAHTCRYEEPAARREIARMTGVVMSVCGPGRGPNTPTTLIEALHRPLSQIAPGLFADSGMGSLTVLDGGELSDDVYAEGCEDIVELLSGGVDPARRWLPTWAWMHGELVEREAFQQINEGASEEEYTAHRYFVVKQPAGGERQLAELFSQAVGMRKSVRYVPIPADQVFRGKFWWPCPVCQWPMHVDGSEVRCRFPLHNAAYFVRAHSAKGRPLLQRRDGGVPRQPAARPFHREGLMRSMCVETAVWRHIVISGVSEIYLFERLEALKDQGVEVELWPGKDRYDLLVRVPATGWELRIDVKDYGCAVSLADRLRRKPPAARTIVIPDYRGEAQRDELVELLPNLTVLLVSEVLKEAKAEARKAGRR</sequence>